<dbReference type="Pfam" id="PF00356">
    <property type="entry name" value="LacI"/>
    <property type="match status" value="1"/>
</dbReference>
<keyword evidence="3" id="KW-0804">Transcription</keyword>
<keyword evidence="6" id="KW-1185">Reference proteome</keyword>
<dbReference type="InterPro" id="IPR046335">
    <property type="entry name" value="LacI/GalR-like_sensor"/>
</dbReference>
<dbReference type="RefSeq" id="WP_205156499.1">
    <property type="nucleotide sequence ID" value="NZ_JAFEUM010000001.1"/>
</dbReference>
<dbReference type="SUPFAM" id="SSF53822">
    <property type="entry name" value="Periplasmic binding protein-like I"/>
    <property type="match status" value="1"/>
</dbReference>
<evidence type="ECO:0000256" key="3">
    <source>
        <dbReference type="ARBA" id="ARBA00023163"/>
    </source>
</evidence>
<feature type="domain" description="HTH lacI-type" evidence="4">
    <location>
        <begin position="1"/>
        <end position="55"/>
    </location>
</feature>
<evidence type="ECO:0000313" key="6">
    <source>
        <dbReference type="Proteomes" id="UP000809621"/>
    </source>
</evidence>
<dbReference type="PANTHER" id="PTHR30146:SF109">
    <property type="entry name" value="HTH-TYPE TRANSCRIPTIONAL REGULATOR GALS"/>
    <property type="match status" value="1"/>
</dbReference>
<organism evidence="5 6">
    <name type="scientific">Vibrio ulleungensis</name>
    <dbReference type="NCBI Taxonomy" id="2807619"/>
    <lineage>
        <taxon>Bacteria</taxon>
        <taxon>Pseudomonadati</taxon>
        <taxon>Pseudomonadota</taxon>
        <taxon>Gammaproteobacteria</taxon>
        <taxon>Vibrionales</taxon>
        <taxon>Vibrionaceae</taxon>
        <taxon>Vibrio</taxon>
    </lineage>
</organism>
<name>A0ABS2HET3_9VIBR</name>
<dbReference type="InterPro" id="IPR028082">
    <property type="entry name" value="Peripla_BP_I"/>
</dbReference>
<evidence type="ECO:0000259" key="4">
    <source>
        <dbReference type="PROSITE" id="PS50932"/>
    </source>
</evidence>
<dbReference type="SMART" id="SM00354">
    <property type="entry name" value="HTH_LACI"/>
    <property type="match status" value="1"/>
</dbReference>
<dbReference type="Pfam" id="PF13377">
    <property type="entry name" value="Peripla_BP_3"/>
    <property type="match status" value="1"/>
</dbReference>
<evidence type="ECO:0000313" key="5">
    <source>
        <dbReference type="EMBL" id="MBM7034837.1"/>
    </source>
</evidence>
<dbReference type="InterPro" id="IPR010982">
    <property type="entry name" value="Lambda_DNA-bd_dom_sf"/>
</dbReference>
<dbReference type="SUPFAM" id="SSF47413">
    <property type="entry name" value="lambda repressor-like DNA-binding domains"/>
    <property type="match status" value="1"/>
</dbReference>
<dbReference type="Gene3D" id="1.10.260.40">
    <property type="entry name" value="lambda repressor-like DNA-binding domains"/>
    <property type="match status" value="1"/>
</dbReference>
<keyword evidence="1" id="KW-0805">Transcription regulation</keyword>
<dbReference type="PROSITE" id="PS50932">
    <property type="entry name" value="HTH_LACI_2"/>
    <property type="match status" value="1"/>
</dbReference>
<sequence>MSIKKLAEHLGLSKSTVSRALNGYSDVNANTRKKVLAAAQELGYRANPTAKRLASGRSRNVGIILPAASRMFVSPAFSKVLAGAAALLSKYDYQLIVTTISESQDEQQVYSQLTSGGLVDGLFIVRTRSDDARIKMLTDQNFPFVCHGFIEGFDSESFVDVDNQQAFYELTKRQINLGHTRIAFLDAPIELTLSQARQQGYLKAMREANLEVNDKWLLNGELNEDAAMAMTKEVMSLAKRPTSILCADDTMALGTIAACEELGYQPGIDVAIAGYGDYEHSRYSKPSITSLSYDTLAVGEEMAKLMLNKLENMQFDTRNWYVATIVPRQSDSQVKTDPDS</sequence>
<protein>
    <submittedName>
        <fullName evidence="5">LacI family DNA-binding transcriptional regulator</fullName>
    </submittedName>
</protein>
<dbReference type="InterPro" id="IPR000843">
    <property type="entry name" value="HTH_LacI"/>
</dbReference>
<keyword evidence="2 5" id="KW-0238">DNA-binding</keyword>
<dbReference type="PANTHER" id="PTHR30146">
    <property type="entry name" value="LACI-RELATED TRANSCRIPTIONAL REPRESSOR"/>
    <property type="match status" value="1"/>
</dbReference>
<evidence type="ECO:0000256" key="2">
    <source>
        <dbReference type="ARBA" id="ARBA00023125"/>
    </source>
</evidence>
<dbReference type="Gene3D" id="3.40.50.2300">
    <property type="match status" value="2"/>
</dbReference>
<dbReference type="Proteomes" id="UP000809621">
    <property type="component" value="Unassembled WGS sequence"/>
</dbReference>
<accession>A0ABS2HET3</accession>
<proteinExistence type="predicted"/>
<reference evidence="5 6" key="1">
    <citation type="submission" date="2021-02" db="EMBL/GenBank/DDBJ databases">
        <authorList>
            <person name="Park J.-S."/>
        </authorList>
    </citation>
    <scope>NUCLEOTIDE SEQUENCE [LARGE SCALE GENOMIC DNA]</scope>
    <source>
        <strain evidence="5 6">188UL20-2</strain>
    </source>
</reference>
<dbReference type="CDD" id="cd01392">
    <property type="entry name" value="HTH_LacI"/>
    <property type="match status" value="1"/>
</dbReference>
<evidence type="ECO:0000256" key="1">
    <source>
        <dbReference type="ARBA" id="ARBA00023015"/>
    </source>
</evidence>
<comment type="caution">
    <text evidence="5">The sequence shown here is derived from an EMBL/GenBank/DDBJ whole genome shotgun (WGS) entry which is preliminary data.</text>
</comment>
<gene>
    <name evidence="5" type="ORF">JQC93_00350</name>
</gene>
<dbReference type="GO" id="GO:0003677">
    <property type="term" value="F:DNA binding"/>
    <property type="evidence" value="ECO:0007669"/>
    <property type="project" value="UniProtKB-KW"/>
</dbReference>
<dbReference type="EMBL" id="JAFEUM010000001">
    <property type="protein sequence ID" value="MBM7034837.1"/>
    <property type="molecule type" value="Genomic_DNA"/>
</dbReference>